<name>A0A0S7WPS1_UNCT6</name>
<keyword evidence="1" id="KW-0732">Signal</keyword>
<comment type="caution">
    <text evidence="3">The sequence shown here is derived from an EMBL/GenBank/DDBJ whole genome shotgun (WGS) entry which is preliminary data.</text>
</comment>
<proteinExistence type="predicted"/>
<feature type="chain" id="PRO_5006639619" description="FlgD/Vpr Ig-like domain-containing protein" evidence="1">
    <location>
        <begin position="27"/>
        <end position="613"/>
    </location>
</feature>
<dbReference type="Gene3D" id="2.60.40.4070">
    <property type="match status" value="1"/>
</dbReference>
<dbReference type="AlphaFoldDB" id="A0A0S7WPS1"/>
<accession>A0A0S7WPS1</accession>
<feature type="domain" description="FlgD/Vpr Ig-like" evidence="2">
    <location>
        <begin position="545"/>
        <end position="594"/>
    </location>
</feature>
<gene>
    <name evidence="3" type="ORF">AMJ39_08560</name>
</gene>
<dbReference type="InterPro" id="IPR025965">
    <property type="entry name" value="FlgD/Vpr_Ig-like"/>
</dbReference>
<dbReference type="Proteomes" id="UP000052008">
    <property type="component" value="Unassembled WGS sequence"/>
</dbReference>
<dbReference type="EMBL" id="LIZS01000075">
    <property type="protein sequence ID" value="KPJ52138.1"/>
    <property type="molecule type" value="Genomic_DNA"/>
</dbReference>
<protein>
    <recommendedName>
        <fullName evidence="2">FlgD/Vpr Ig-like domain-containing protein</fullName>
    </recommendedName>
</protein>
<evidence type="ECO:0000259" key="2">
    <source>
        <dbReference type="Pfam" id="PF13860"/>
    </source>
</evidence>
<dbReference type="NCBIfam" id="TIGR04183">
    <property type="entry name" value="Por_Secre_tail"/>
    <property type="match status" value="1"/>
</dbReference>
<dbReference type="Pfam" id="PF13860">
    <property type="entry name" value="FlgD_ig"/>
    <property type="match status" value="1"/>
</dbReference>
<reference evidence="3 4" key="1">
    <citation type="journal article" date="2015" name="Microbiome">
        <title>Genomic resolution of linkages in carbon, nitrogen, and sulfur cycling among widespread estuary sediment bacteria.</title>
        <authorList>
            <person name="Baker B.J."/>
            <person name="Lazar C.S."/>
            <person name="Teske A.P."/>
            <person name="Dick G.J."/>
        </authorList>
    </citation>
    <scope>NUCLEOTIDE SEQUENCE [LARGE SCALE GENOMIC DNA]</scope>
    <source>
        <strain evidence="3">DG_24</strain>
    </source>
</reference>
<feature type="signal peptide" evidence="1">
    <location>
        <begin position="1"/>
        <end position="26"/>
    </location>
</feature>
<organism evidence="3 4">
    <name type="scientific">candidate division TA06 bacterium DG_24</name>
    <dbReference type="NCBI Taxonomy" id="1703770"/>
    <lineage>
        <taxon>Bacteria</taxon>
        <taxon>Bacteria division TA06</taxon>
    </lineage>
</organism>
<sequence>MLRSIVVLSVGSALALALWVPATLQAVGDAHPAAPVRSDDAVEWSAGAIESEFPNTQSIDHDIGQLWLTVTNWGCFGPSYPGYQAGCVFPAGSNTTYLYWGTLWIGSIDDTGDTLVTAAWEYDEWPLPWSGWCFLPGPLDGIDDEKDSVRVEQVISEQDYIACYSDTATHETWPDYVGPGHTPQGIEVTQRTYAWGRSHLEDFVVLDFSLKNVGFRTLHNVYMALHMDPDCGHWLDQPMWETGWDDVTGLRRWRAPGDTLWPGGTTFYSDLYPGGIDVGGEAKVESPTDCINLAWAADGSGVSDPDRWHTPCATGMRLLRASNPCAEIAYNWWAVYEWDPWYGNEEVWGPTDPANPYDVGVPGNDDERYRVMSNRYIDPDQLDPVNGSHAVPRETSYLVSVGPLLPVGGDPRHPDGYSFAPGDSAFVTLVYTGGEEFHEDFVVPSGPGLYEGHYDFADIATNAYLAYRIFDTPGLDTDGDGYRGAYVVYVSGDTVWVTGDGVPDVAAAADPPEEEPASGPPAEIGLLGMWPNPCENRLLIRYALREAEQVEVKIYNLLGQLVATLLDRVEDAGVHELVWDTRDASGRELASGVYFCRYLAGRVGGKASFVVVR</sequence>
<dbReference type="InterPro" id="IPR026444">
    <property type="entry name" value="Secre_tail"/>
</dbReference>
<dbReference type="STRING" id="1703770.AMJ39_08560"/>
<evidence type="ECO:0000313" key="3">
    <source>
        <dbReference type="EMBL" id="KPJ52138.1"/>
    </source>
</evidence>
<evidence type="ECO:0000256" key="1">
    <source>
        <dbReference type="SAM" id="SignalP"/>
    </source>
</evidence>
<evidence type="ECO:0000313" key="4">
    <source>
        <dbReference type="Proteomes" id="UP000052008"/>
    </source>
</evidence>